<evidence type="ECO:0000313" key="2">
    <source>
        <dbReference type="Proteomes" id="UP000076079"/>
    </source>
</evidence>
<dbReference type="RefSeq" id="WP_110171283.1">
    <property type="nucleotide sequence ID" value="NZ_CP015136.1"/>
</dbReference>
<dbReference type="EMBL" id="CP015136">
    <property type="protein sequence ID" value="AMY09543.1"/>
    <property type="molecule type" value="Genomic_DNA"/>
</dbReference>
<reference evidence="1 2" key="1">
    <citation type="journal article" date="2016" name="Genome Announc.">
        <title>First Complete Genome Sequence of a Subdivision 6 Acidobacterium Strain.</title>
        <authorList>
            <person name="Huang S."/>
            <person name="Vieira S."/>
            <person name="Bunk B."/>
            <person name="Riedel T."/>
            <person name="Sproer C."/>
            <person name="Overmann J."/>
        </authorList>
    </citation>
    <scope>NUCLEOTIDE SEQUENCE [LARGE SCALE GENOMIC DNA]</scope>
    <source>
        <strain evidence="2">DSM 100886 HEG_-6_39</strain>
    </source>
</reference>
<keyword evidence="2" id="KW-1185">Reference proteome</keyword>
<reference evidence="2" key="2">
    <citation type="submission" date="2016-04" db="EMBL/GenBank/DDBJ databases">
        <title>First Complete Genome Sequence of a Subdivision 6 Acidobacterium.</title>
        <authorList>
            <person name="Huang S."/>
            <person name="Vieira S."/>
            <person name="Bunk B."/>
            <person name="Riedel T."/>
            <person name="Sproeer C."/>
            <person name="Overmann J."/>
        </authorList>
    </citation>
    <scope>NUCLEOTIDE SEQUENCE [LARGE SCALE GENOMIC DNA]</scope>
    <source>
        <strain evidence="2">DSM 100886 HEG_-6_39</strain>
    </source>
</reference>
<organism evidence="1 2">
    <name type="scientific">Luteitalea pratensis</name>
    <dbReference type="NCBI Taxonomy" id="1855912"/>
    <lineage>
        <taxon>Bacteria</taxon>
        <taxon>Pseudomonadati</taxon>
        <taxon>Acidobacteriota</taxon>
        <taxon>Vicinamibacteria</taxon>
        <taxon>Vicinamibacterales</taxon>
        <taxon>Vicinamibacteraceae</taxon>
        <taxon>Luteitalea</taxon>
    </lineage>
</organism>
<accession>A0A143PMV6</accession>
<dbReference type="AlphaFoldDB" id="A0A143PMV6"/>
<dbReference type="KEGG" id="abac:LuPra_02762"/>
<dbReference type="STRING" id="1855912.LuPra_02762"/>
<evidence type="ECO:0000313" key="1">
    <source>
        <dbReference type="EMBL" id="AMY09543.1"/>
    </source>
</evidence>
<dbReference type="Proteomes" id="UP000076079">
    <property type="component" value="Chromosome"/>
</dbReference>
<protein>
    <submittedName>
        <fullName evidence="1">Uncharacterized protein</fullName>
    </submittedName>
</protein>
<proteinExistence type="predicted"/>
<name>A0A143PMV6_LUTPR</name>
<gene>
    <name evidence="1" type="ORF">LuPra_02762</name>
</gene>
<sequence length="184" mass="20691">MSVAAYLVGFLLMGAIGAMELLGVVDRPVDSVTCSGLGSLRLGMTEPEVLSVIGHPVHEHPTDPGADWNLPRAQWPPEVTWEYTERRFSAGKVPLDLNFSQGRLVRVHVWLKTFWFHQEGYTIMSLREDGWRSGDLFEQYVCRDGRRVGRPYVRQGLAGACLLVPIALILRRRRQAAAEHVRGL</sequence>